<name>A0A834XAM1_9FABA</name>
<dbReference type="OrthoDB" id="1862401at2759"/>
<dbReference type="EMBL" id="JAAIUW010000002">
    <property type="protein sequence ID" value="KAF7841419.1"/>
    <property type="molecule type" value="Genomic_DNA"/>
</dbReference>
<evidence type="ECO:0000313" key="3">
    <source>
        <dbReference type="Proteomes" id="UP000634136"/>
    </source>
</evidence>
<protein>
    <submittedName>
        <fullName evidence="2">Putative acetyltransferase</fullName>
    </submittedName>
</protein>
<dbReference type="Pfam" id="PF02458">
    <property type="entry name" value="Transferase"/>
    <property type="match status" value="1"/>
</dbReference>
<accession>A0A834XAM1</accession>
<dbReference type="InterPro" id="IPR051283">
    <property type="entry name" value="Sec_Metabolite_Acyltrans"/>
</dbReference>
<sequence>MEQQIVSIEKAVENDEVTSRPLLEVQVTELVDGLFIACSISHCVVDGTSFWHFINSWAEISRGLQAVSKLPILERWFPSDVDPPIRFPSHMKQKKDFDGLTFSSSPLPAERVFHFTKQNIAQLKAKANTELNMNNNKITISSLQALISHIWRCIIGNQVHDPEAEVSLIFPVGVRQRIMEPPLGANYFGNAIRACFIRMEAKELVEGGVGKVGLEINKAIGLQTQDGLKRCYGDWIKHLDFGNRREMRDNNTVIIGSSPKFDIYGNDFGWGQPVAARCGPMIYSDGIIMLFEGAEEGSIDVDVCIGYDILEAKAKDSQFMDVVSL</sequence>
<dbReference type="AlphaFoldDB" id="A0A834XAM1"/>
<reference evidence="2" key="1">
    <citation type="submission" date="2020-09" db="EMBL/GenBank/DDBJ databases">
        <title>Genome-Enabled Discovery of Anthraquinone Biosynthesis in Senna tora.</title>
        <authorList>
            <person name="Kang S.-H."/>
            <person name="Pandey R.P."/>
            <person name="Lee C.-M."/>
            <person name="Sim J.-S."/>
            <person name="Jeong J.-T."/>
            <person name="Choi B.-S."/>
            <person name="Jung M."/>
            <person name="Ginzburg D."/>
            <person name="Zhao K."/>
            <person name="Won S.Y."/>
            <person name="Oh T.-J."/>
            <person name="Yu Y."/>
            <person name="Kim N.-H."/>
            <person name="Lee O.R."/>
            <person name="Lee T.-H."/>
            <person name="Bashyal P."/>
            <person name="Kim T.-S."/>
            <person name="Lee W.-H."/>
            <person name="Kawkins C."/>
            <person name="Kim C.-K."/>
            <person name="Kim J.S."/>
            <person name="Ahn B.O."/>
            <person name="Rhee S.Y."/>
            <person name="Sohng J.K."/>
        </authorList>
    </citation>
    <scope>NUCLEOTIDE SEQUENCE</scope>
    <source>
        <tissue evidence="2">Leaf</tissue>
    </source>
</reference>
<gene>
    <name evidence="2" type="ORF">G2W53_003717</name>
</gene>
<evidence type="ECO:0000313" key="2">
    <source>
        <dbReference type="EMBL" id="KAF7841419.1"/>
    </source>
</evidence>
<comment type="caution">
    <text evidence="2">The sequence shown here is derived from an EMBL/GenBank/DDBJ whole genome shotgun (WGS) entry which is preliminary data.</text>
</comment>
<dbReference type="Proteomes" id="UP000634136">
    <property type="component" value="Unassembled WGS sequence"/>
</dbReference>
<proteinExistence type="predicted"/>
<organism evidence="2 3">
    <name type="scientific">Senna tora</name>
    <dbReference type="NCBI Taxonomy" id="362788"/>
    <lineage>
        <taxon>Eukaryota</taxon>
        <taxon>Viridiplantae</taxon>
        <taxon>Streptophyta</taxon>
        <taxon>Embryophyta</taxon>
        <taxon>Tracheophyta</taxon>
        <taxon>Spermatophyta</taxon>
        <taxon>Magnoliopsida</taxon>
        <taxon>eudicotyledons</taxon>
        <taxon>Gunneridae</taxon>
        <taxon>Pentapetalae</taxon>
        <taxon>rosids</taxon>
        <taxon>fabids</taxon>
        <taxon>Fabales</taxon>
        <taxon>Fabaceae</taxon>
        <taxon>Caesalpinioideae</taxon>
        <taxon>Cassia clade</taxon>
        <taxon>Senna</taxon>
    </lineage>
</organism>
<keyword evidence="3" id="KW-1185">Reference proteome</keyword>
<dbReference type="InterPro" id="IPR023213">
    <property type="entry name" value="CAT-like_dom_sf"/>
</dbReference>
<dbReference type="GO" id="GO:0016740">
    <property type="term" value="F:transferase activity"/>
    <property type="evidence" value="ECO:0007669"/>
    <property type="project" value="UniProtKB-KW"/>
</dbReference>
<keyword evidence="1 2" id="KW-0808">Transferase</keyword>
<evidence type="ECO:0000256" key="1">
    <source>
        <dbReference type="ARBA" id="ARBA00022679"/>
    </source>
</evidence>
<dbReference type="PANTHER" id="PTHR31896">
    <property type="entry name" value="FAMILY REGULATORY PROTEIN, PUTATIVE (AFU_ORTHOLOGUE AFUA_3G14730)-RELATED"/>
    <property type="match status" value="1"/>
</dbReference>
<dbReference type="PANTHER" id="PTHR31896:SF43">
    <property type="entry name" value="PROTEIN ENHANCED PSEUDOMONAS SUSCEPTIBILITY 1"/>
    <property type="match status" value="1"/>
</dbReference>
<dbReference type="Gene3D" id="3.30.559.10">
    <property type="entry name" value="Chloramphenicol acetyltransferase-like domain"/>
    <property type="match status" value="2"/>
</dbReference>